<evidence type="ECO:0000313" key="3">
    <source>
        <dbReference type="Proteomes" id="UP000580568"/>
    </source>
</evidence>
<organism evidence="2 3">
    <name type="scientific">Clostridium fungisolvens</name>
    <dbReference type="NCBI Taxonomy" id="1604897"/>
    <lineage>
        <taxon>Bacteria</taxon>
        <taxon>Bacillati</taxon>
        <taxon>Bacillota</taxon>
        <taxon>Clostridia</taxon>
        <taxon>Eubacteriales</taxon>
        <taxon>Clostridiaceae</taxon>
        <taxon>Clostridium</taxon>
    </lineage>
</organism>
<feature type="compositionally biased region" description="Basic and acidic residues" evidence="1">
    <location>
        <begin position="31"/>
        <end position="50"/>
    </location>
</feature>
<dbReference type="EMBL" id="BLZR01000001">
    <property type="protein sequence ID" value="GFP78235.1"/>
    <property type="molecule type" value="Genomic_DNA"/>
</dbReference>
<comment type="caution">
    <text evidence="2">The sequence shown here is derived from an EMBL/GenBank/DDBJ whole genome shotgun (WGS) entry which is preliminary data.</text>
</comment>
<keyword evidence="3" id="KW-1185">Reference proteome</keyword>
<accession>A0A6V8SNQ2</accession>
<proteinExistence type="predicted"/>
<reference evidence="2 3" key="1">
    <citation type="submission" date="2020-07" db="EMBL/GenBank/DDBJ databases">
        <title>A new beta-1,3-glucan-decomposing anaerobic bacterium isolated from anoxic soil subjected to biological soil disinfestation.</title>
        <authorList>
            <person name="Ueki A."/>
            <person name="Tonouchi A."/>
        </authorList>
    </citation>
    <scope>NUCLEOTIDE SEQUENCE [LARGE SCALE GENOMIC DNA]</scope>
    <source>
        <strain evidence="2 3">TW1</strain>
    </source>
</reference>
<feature type="region of interest" description="Disordered" evidence="1">
    <location>
        <begin position="1"/>
        <end position="50"/>
    </location>
</feature>
<protein>
    <submittedName>
        <fullName evidence="2">Uncharacterized protein</fullName>
    </submittedName>
</protein>
<dbReference type="AlphaFoldDB" id="A0A6V8SNQ2"/>
<name>A0A6V8SNQ2_9CLOT</name>
<sequence>MDDNKYRQKDRPKSNAELRKMFPKEGAYIGDKNKGKGDYQDRHKDHSGQY</sequence>
<dbReference type="Proteomes" id="UP000580568">
    <property type="component" value="Unassembled WGS sequence"/>
</dbReference>
<gene>
    <name evidence="2" type="ORF">bsdtw1_04442</name>
</gene>
<evidence type="ECO:0000313" key="2">
    <source>
        <dbReference type="EMBL" id="GFP78235.1"/>
    </source>
</evidence>
<evidence type="ECO:0000256" key="1">
    <source>
        <dbReference type="SAM" id="MobiDB-lite"/>
    </source>
</evidence>
<feature type="compositionally biased region" description="Basic and acidic residues" evidence="1">
    <location>
        <begin position="1"/>
        <end position="23"/>
    </location>
</feature>
<dbReference type="RefSeq" id="WP_183279545.1">
    <property type="nucleotide sequence ID" value="NZ_BLZR01000001.1"/>
</dbReference>